<keyword evidence="7" id="KW-1185">Reference proteome</keyword>
<evidence type="ECO:0000259" key="5">
    <source>
        <dbReference type="Pfam" id="PF24827"/>
    </source>
</evidence>
<reference evidence="7" key="1">
    <citation type="journal article" date="2019" name="Int. J. Syst. Evol. Microbiol.">
        <title>The Global Catalogue of Microorganisms (GCM) 10K type strain sequencing project: providing services to taxonomists for standard genome sequencing and annotation.</title>
        <authorList>
            <consortium name="The Broad Institute Genomics Platform"/>
            <consortium name="The Broad Institute Genome Sequencing Center for Infectious Disease"/>
            <person name="Wu L."/>
            <person name="Ma J."/>
        </authorList>
    </citation>
    <scope>NUCLEOTIDE SEQUENCE [LARGE SCALE GENOMIC DNA]</scope>
    <source>
        <strain evidence="7">CGMCC 1.16031</strain>
    </source>
</reference>
<dbReference type="InterPro" id="IPR043795">
    <property type="entry name" value="N-alpha-Ac-DABA-like"/>
</dbReference>
<sequence>MARRAPFVLADVSVPAGTQKSVKIPAVRLYTDTPMDLHVEVFHGTKDGPVLLICAAVHGDELNGIDICRRLIKKLNPKRLEGTVMIVPIVNVFGFIHQTRYLPDRRDLNRCFPGSERGALGSRLAWLVYTELMTKATHIIDLHTGAIHRTNLPQIRCNITDPVALKMAEAFNVPVILHAKEREGTLRAEANALGISVIVYEAGEALRLESRPIKAGLLGVLNVMKELGMVQRRGIRTSFKPLMANNSQWVRNENDGLITNKVKLGSQVHKGDILGYSCSPHGDMEQPIRSPIEGLVIGMSKIPIANEGEALFHIAKFSDEDILEAGDIIDAFIEDYSKRQI</sequence>
<dbReference type="Gene3D" id="3.40.630.10">
    <property type="entry name" value="Zn peptidases"/>
    <property type="match status" value="1"/>
</dbReference>
<comment type="cofactor">
    <cofactor evidence="1">
        <name>Zn(2+)</name>
        <dbReference type="ChEBI" id="CHEBI:29105"/>
    </cofactor>
</comment>
<dbReference type="CDD" id="cd06251">
    <property type="entry name" value="M14_ASTE_ASPA-like"/>
    <property type="match status" value="1"/>
</dbReference>
<evidence type="ECO:0000313" key="7">
    <source>
        <dbReference type="Proteomes" id="UP001596364"/>
    </source>
</evidence>
<dbReference type="RefSeq" id="WP_254426557.1">
    <property type="nucleotide sequence ID" value="NZ_JBHSUS010000001.1"/>
</dbReference>
<keyword evidence="2" id="KW-0479">Metal-binding</keyword>
<dbReference type="PIRSF" id="PIRSF039012">
    <property type="entry name" value="ASP"/>
    <property type="match status" value="1"/>
</dbReference>
<evidence type="ECO:0000256" key="1">
    <source>
        <dbReference type="ARBA" id="ARBA00001947"/>
    </source>
</evidence>
<evidence type="ECO:0000313" key="6">
    <source>
        <dbReference type="EMBL" id="MFC6441301.1"/>
    </source>
</evidence>
<evidence type="ECO:0000256" key="2">
    <source>
        <dbReference type="ARBA" id="ARBA00022723"/>
    </source>
</evidence>
<dbReference type="Proteomes" id="UP001596364">
    <property type="component" value="Unassembled WGS sequence"/>
</dbReference>
<dbReference type="InterPro" id="IPR055438">
    <property type="entry name" value="AstE_AspA_cat"/>
</dbReference>
<accession>A0ABW1XMA1</accession>
<feature type="domain" description="Succinylglutamate desuccinylase/Aspartoacylase catalytic" evidence="5">
    <location>
        <begin position="48"/>
        <end position="226"/>
    </location>
</feature>
<protein>
    <submittedName>
        <fullName evidence="6">Succinylglutamate desuccinylase/aspartoacylase family protein</fullName>
    </submittedName>
</protein>
<organism evidence="6 7">
    <name type="scientific">Pseudobowmanella zhangzhouensis</name>
    <dbReference type="NCBI Taxonomy" id="1537679"/>
    <lineage>
        <taxon>Bacteria</taxon>
        <taxon>Pseudomonadati</taxon>
        <taxon>Pseudomonadota</taxon>
        <taxon>Gammaproteobacteria</taxon>
        <taxon>Alteromonadales</taxon>
        <taxon>Alteromonadaceae</taxon>
    </lineage>
</organism>
<dbReference type="EMBL" id="JBHSUS010000001">
    <property type="protein sequence ID" value="MFC6441301.1"/>
    <property type="molecule type" value="Genomic_DNA"/>
</dbReference>
<proteinExistence type="predicted"/>
<dbReference type="PANTHER" id="PTHR37326">
    <property type="entry name" value="BLL3975 PROTEIN"/>
    <property type="match status" value="1"/>
</dbReference>
<dbReference type="PANTHER" id="PTHR37326:SF2">
    <property type="entry name" value="SUCCINYLGLUTAMATE DESUCCINYLASE_ASPARTOACYLASE FAMILY PROTEIN"/>
    <property type="match status" value="1"/>
</dbReference>
<evidence type="ECO:0000256" key="3">
    <source>
        <dbReference type="ARBA" id="ARBA00022801"/>
    </source>
</evidence>
<keyword evidence="4" id="KW-0862">Zinc</keyword>
<evidence type="ECO:0000256" key="4">
    <source>
        <dbReference type="ARBA" id="ARBA00022833"/>
    </source>
</evidence>
<comment type="caution">
    <text evidence="6">The sequence shown here is derived from an EMBL/GenBank/DDBJ whole genome shotgun (WGS) entry which is preliminary data.</text>
</comment>
<gene>
    <name evidence="6" type="ORF">ACFP85_14200</name>
</gene>
<keyword evidence="3" id="KW-0378">Hydrolase</keyword>
<name>A0ABW1XMA1_9ALTE</name>
<dbReference type="InterPro" id="IPR053138">
    <property type="entry name" value="N-alpha-Ac-DABA_deacetylase"/>
</dbReference>
<dbReference type="SUPFAM" id="SSF53187">
    <property type="entry name" value="Zn-dependent exopeptidases"/>
    <property type="match status" value="1"/>
</dbReference>
<dbReference type="Pfam" id="PF24827">
    <property type="entry name" value="AstE_AspA_cat"/>
    <property type="match status" value="1"/>
</dbReference>